<gene>
    <name evidence="1" type="ORF">GCM10008960_35990</name>
</gene>
<organism evidence="1 2">
    <name type="scientific">Deinococcus sedimenti</name>
    <dbReference type="NCBI Taxonomy" id="1867090"/>
    <lineage>
        <taxon>Bacteria</taxon>
        <taxon>Thermotogati</taxon>
        <taxon>Deinococcota</taxon>
        <taxon>Deinococci</taxon>
        <taxon>Deinococcales</taxon>
        <taxon>Deinococcaceae</taxon>
        <taxon>Deinococcus</taxon>
    </lineage>
</organism>
<comment type="caution">
    <text evidence="1">The sequence shown here is derived from an EMBL/GenBank/DDBJ whole genome shotgun (WGS) entry which is preliminary data.</text>
</comment>
<accession>A0ABQ2S7U4</accession>
<protein>
    <submittedName>
        <fullName evidence="1">Uncharacterized protein</fullName>
    </submittedName>
</protein>
<dbReference type="EMBL" id="BMQN01000017">
    <property type="protein sequence ID" value="GGS06437.1"/>
    <property type="molecule type" value="Genomic_DNA"/>
</dbReference>
<name>A0ABQ2S7U4_9DEIO</name>
<keyword evidence="2" id="KW-1185">Reference proteome</keyword>
<evidence type="ECO:0000313" key="1">
    <source>
        <dbReference type="EMBL" id="GGS06437.1"/>
    </source>
</evidence>
<dbReference type="Proteomes" id="UP000644548">
    <property type="component" value="Unassembled WGS sequence"/>
</dbReference>
<reference evidence="2" key="1">
    <citation type="journal article" date="2019" name="Int. J. Syst. Evol. Microbiol.">
        <title>The Global Catalogue of Microorganisms (GCM) 10K type strain sequencing project: providing services to taxonomists for standard genome sequencing and annotation.</title>
        <authorList>
            <consortium name="The Broad Institute Genomics Platform"/>
            <consortium name="The Broad Institute Genome Sequencing Center for Infectious Disease"/>
            <person name="Wu L."/>
            <person name="Ma J."/>
        </authorList>
    </citation>
    <scope>NUCLEOTIDE SEQUENCE [LARGE SCALE GENOMIC DNA]</scope>
    <source>
        <strain evidence="2">JCM 31405</strain>
    </source>
</reference>
<evidence type="ECO:0000313" key="2">
    <source>
        <dbReference type="Proteomes" id="UP000644548"/>
    </source>
</evidence>
<proteinExistence type="predicted"/>
<sequence length="71" mass="7855">MAFDRDAFLQRVQEKAINAYFARAQHIASETVCATHNQSPTVELDGERLAITGCCAEVRQSVLSQLKSNSQ</sequence>